<feature type="region of interest" description="Disordered" evidence="1">
    <location>
        <begin position="98"/>
        <end position="125"/>
    </location>
</feature>
<feature type="compositionally biased region" description="Polar residues" evidence="1">
    <location>
        <begin position="138"/>
        <end position="151"/>
    </location>
</feature>
<comment type="caution">
    <text evidence="3">The sequence shown here is derived from an EMBL/GenBank/DDBJ whole genome shotgun (WGS) entry which is preliminary data.</text>
</comment>
<dbReference type="AlphaFoldDB" id="A0A9Q1RRV6"/>
<accession>A0A9Q1RRV6</accession>
<protein>
    <submittedName>
        <fullName evidence="3">Uncharacterized protein</fullName>
    </submittedName>
</protein>
<keyword evidence="2" id="KW-0732">Signal</keyword>
<dbReference type="Proteomes" id="UP001152561">
    <property type="component" value="Unassembled WGS sequence"/>
</dbReference>
<evidence type="ECO:0000256" key="2">
    <source>
        <dbReference type="SAM" id="SignalP"/>
    </source>
</evidence>
<dbReference type="EMBL" id="JAJAGQ010000002">
    <property type="protein sequence ID" value="KAJ8569743.1"/>
    <property type="molecule type" value="Genomic_DNA"/>
</dbReference>
<gene>
    <name evidence="3" type="ORF">K7X08_006320</name>
</gene>
<feature type="chain" id="PRO_5040480220" evidence="2">
    <location>
        <begin position="17"/>
        <end position="157"/>
    </location>
</feature>
<evidence type="ECO:0000313" key="4">
    <source>
        <dbReference type="Proteomes" id="UP001152561"/>
    </source>
</evidence>
<feature type="compositionally biased region" description="Basic and acidic residues" evidence="1">
    <location>
        <begin position="101"/>
        <end position="113"/>
    </location>
</feature>
<feature type="compositionally biased region" description="Polar residues" evidence="1">
    <location>
        <begin position="114"/>
        <end position="125"/>
    </location>
</feature>
<sequence length="157" mass="17187">MCLAFGLIFLLSLELAAVLDHVTKFPTVVAVPLELLCRLGLAIFLELALLACVPFGLIQICLCLSGLLSPRHDLLIIFLNIEFDNEFLKVNTSTANAAQNHQEHNLDTNEQHSESTYLNSEDSKSNGVQELQQNLGHVASSNQQSGTQCSRLKGHTS</sequence>
<feature type="signal peptide" evidence="2">
    <location>
        <begin position="1"/>
        <end position="16"/>
    </location>
</feature>
<feature type="region of interest" description="Disordered" evidence="1">
    <location>
        <begin position="138"/>
        <end position="157"/>
    </location>
</feature>
<reference evidence="4" key="1">
    <citation type="journal article" date="2023" name="Proc. Natl. Acad. Sci. U.S.A.">
        <title>Genomic and structural basis for evolution of tropane alkaloid biosynthesis.</title>
        <authorList>
            <person name="Wanga Y.-J."/>
            <person name="Taina T."/>
            <person name="Yua J.-Y."/>
            <person name="Lia J."/>
            <person name="Xua B."/>
            <person name="Chenc J."/>
            <person name="D'Auriad J.C."/>
            <person name="Huanga J.-P."/>
            <person name="Huanga S.-X."/>
        </authorList>
    </citation>
    <scope>NUCLEOTIDE SEQUENCE [LARGE SCALE GENOMIC DNA]</scope>
    <source>
        <strain evidence="4">cv. KIB-2019</strain>
    </source>
</reference>
<proteinExistence type="predicted"/>
<name>A0A9Q1RRV6_9SOLA</name>
<organism evidence="3 4">
    <name type="scientific">Anisodus acutangulus</name>
    <dbReference type="NCBI Taxonomy" id="402998"/>
    <lineage>
        <taxon>Eukaryota</taxon>
        <taxon>Viridiplantae</taxon>
        <taxon>Streptophyta</taxon>
        <taxon>Embryophyta</taxon>
        <taxon>Tracheophyta</taxon>
        <taxon>Spermatophyta</taxon>
        <taxon>Magnoliopsida</taxon>
        <taxon>eudicotyledons</taxon>
        <taxon>Gunneridae</taxon>
        <taxon>Pentapetalae</taxon>
        <taxon>asterids</taxon>
        <taxon>lamiids</taxon>
        <taxon>Solanales</taxon>
        <taxon>Solanaceae</taxon>
        <taxon>Solanoideae</taxon>
        <taxon>Hyoscyameae</taxon>
        <taxon>Anisodus</taxon>
    </lineage>
</organism>
<evidence type="ECO:0000256" key="1">
    <source>
        <dbReference type="SAM" id="MobiDB-lite"/>
    </source>
</evidence>
<evidence type="ECO:0000313" key="3">
    <source>
        <dbReference type="EMBL" id="KAJ8569743.1"/>
    </source>
</evidence>
<keyword evidence="4" id="KW-1185">Reference proteome</keyword>